<dbReference type="EMBL" id="PIUK01000356">
    <property type="protein sequence ID" value="MBY6278139.1"/>
    <property type="molecule type" value="Genomic_DNA"/>
</dbReference>
<evidence type="ECO:0000313" key="1">
    <source>
        <dbReference type="EMBL" id="MBY6278139.1"/>
    </source>
</evidence>
<dbReference type="Proteomes" id="UP000732377">
    <property type="component" value="Unassembled WGS sequence"/>
</dbReference>
<comment type="caution">
    <text evidence="1">The sequence shown here is derived from an EMBL/GenBank/DDBJ whole genome shotgun (WGS) entry which is preliminary data.</text>
</comment>
<feature type="non-terminal residue" evidence="1">
    <location>
        <position position="40"/>
    </location>
</feature>
<evidence type="ECO:0000313" key="2">
    <source>
        <dbReference type="Proteomes" id="UP000732377"/>
    </source>
</evidence>
<gene>
    <name evidence="1" type="ORF">CWE10_18570</name>
</gene>
<accession>A0A953IEZ7</accession>
<protein>
    <submittedName>
        <fullName evidence="1">Iron ABC transporter permease</fullName>
    </submittedName>
</protein>
<name>A0A953IEZ7_SYMTR</name>
<sequence length="40" mass="4092">MSSRNPAKVHRPAALLLLAGVLVLVALLSLRVGSIPVSTA</sequence>
<organism evidence="1 2">
    <name type="scientific">Symbiobacterium thermophilum</name>
    <dbReference type="NCBI Taxonomy" id="2734"/>
    <lineage>
        <taxon>Bacteria</taxon>
        <taxon>Bacillati</taxon>
        <taxon>Bacillota</taxon>
        <taxon>Clostridia</taxon>
        <taxon>Eubacteriales</taxon>
        <taxon>Symbiobacteriaceae</taxon>
        <taxon>Symbiobacterium</taxon>
    </lineage>
</organism>
<reference evidence="1" key="1">
    <citation type="submission" date="2017-11" db="EMBL/GenBank/DDBJ databases">
        <title>Three new genomes from thermophilic consortium.</title>
        <authorList>
            <person name="Quaggio R."/>
            <person name="Amgarten D."/>
            <person name="Setubal J.C."/>
        </authorList>
    </citation>
    <scope>NUCLEOTIDE SEQUENCE</scope>
    <source>
        <strain evidence="1">ZCTH01-B2</strain>
    </source>
</reference>
<dbReference type="AlphaFoldDB" id="A0A953IEZ7"/>
<proteinExistence type="predicted"/>